<dbReference type="EMBL" id="LR796349">
    <property type="protein sequence ID" value="CAB4138763.1"/>
    <property type="molecule type" value="Genomic_DNA"/>
</dbReference>
<reference evidence="1" key="1">
    <citation type="submission" date="2020-04" db="EMBL/GenBank/DDBJ databases">
        <authorList>
            <person name="Chiriac C."/>
            <person name="Salcher M."/>
            <person name="Ghai R."/>
            <person name="Kavagutti S V."/>
        </authorList>
    </citation>
    <scope>NUCLEOTIDE SEQUENCE</scope>
</reference>
<sequence>MGVTLAPIFTTPKQALLEHMTYPPVGTQLPQVAEIERKTPVIKNDDYVLYYERTSGMTFAHCDVFNWNKRVYKDLDLKFHYLKWMLNEPIYALHTINDTKQEKFFRLFGFEPLCYFVDADGEEYELYRT</sequence>
<proteinExistence type="predicted"/>
<protein>
    <submittedName>
        <fullName evidence="1">Uncharacterized protein</fullName>
    </submittedName>
</protein>
<organism evidence="1">
    <name type="scientific">uncultured Caudovirales phage</name>
    <dbReference type="NCBI Taxonomy" id="2100421"/>
    <lineage>
        <taxon>Viruses</taxon>
        <taxon>Duplodnaviria</taxon>
        <taxon>Heunggongvirae</taxon>
        <taxon>Uroviricota</taxon>
        <taxon>Caudoviricetes</taxon>
        <taxon>Peduoviridae</taxon>
        <taxon>Maltschvirus</taxon>
        <taxon>Maltschvirus maltsch</taxon>
    </lineage>
</organism>
<name>A0A6J5LZR4_9CAUD</name>
<evidence type="ECO:0000313" key="1">
    <source>
        <dbReference type="EMBL" id="CAB4138763.1"/>
    </source>
</evidence>
<gene>
    <name evidence="1" type="ORF">UFOVP344_35</name>
</gene>
<accession>A0A6J5LZR4</accession>